<protein>
    <submittedName>
        <fullName evidence="1">Lysozyme</fullName>
    </submittedName>
</protein>
<organism evidence="1 2">
    <name type="scientific">Frankliniella fusca</name>
    <dbReference type="NCBI Taxonomy" id="407009"/>
    <lineage>
        <taxon>Eukaryota</taxon>
        <taxon>Metazoa</taxon>
        <taxon>Ecdysozoa</taxon>
        <taxon>Arthropoda</taxon>
        <taxon>Hexapoda</taxon>
        <taxon>Insecta</taxon>
        <taxon>Pterygota</taxon>
        <taxon>Neoptera</taxon>
        <taxon>Paraneoptera</taxon>
        <taxon>Thysanoptera</taxon>
        <taxon>Terebrantia</taxon>
        <taxon>Thripoidea</taxon>
        <taxon>Thripidae</taxon>
        <taxon>Frankliniella</taxon>
    </lineage>
</organism>
<keyword evidence="2" id="KW-1185">Reference proteome</keyword>
<evidence type="ECO:0000313" key="2">
    <source>
        <dbReference type="Proteomes" id="UP001219518"/>
    </source>
</evidence>
<reference evidence="1" key="1">
    <citation type="submission" date="2021-07" db="EMBL/GenBank/DDBJ databases">
        <authorList>
            <person name="Catto M.A."/>
            <person name="Jacobson A."/>
            <person name="Kennedy G."/>
            <person name="Labadie P."/>
            <person name="Hunt B.G."/>
            <person name="Srinivasan R."/>
        </authorList>
    </citation>
    <scope>NUCLEOTIDE SEQUENCE</scope>
    <source>
        <strain evidence="1">PL_HMW_Pooled</strain>
        <tissue evidence="1">Head</tissue>
    </source>
</reference>
<feature type="non-terminal residue" evidence="1">
    <location>
        <position position="1"/>
    </location>
</feature>
<dbReference type="EMBL" id="JAHWGI010001033">
    <property type="protein sequence ID" value="KAK3921226.1"/>
    <property type="molecule type" value="Genomic_DNA"/>
</dbReference>
<gene>
    <name evidence="1" type="ORF">KUF71_010441</name>
</gene>
<evidence type="ECO:0000313" key="1">
    <source>
        <dbReference type="EMBL" id="KAK3921226.1"/>
    </source>
</evidence>
<dbReference type="AlphaFoldDB" id="A0AAE1HIC9"/>
<name>A0AAE1HIC9_9NEOP</name>
<proteinExistence type="predicted"/>
<sequence>MELQQHEDNCLENDNNIVAGNNIEKPTEDTSVLSLQQVNASYEFDGIYEKANAEVIGQKVNASYEFDSIDESANAEVIGQHVFDGIDEIVNAEVIGENKNVKDFCSEFLCGPTEDTNDLASQQVNASYDFDGIDESTNAEVIGDNAAEEKEVVEDFFSEFSSVFVVGNTSGDSFTNNSGEYCLKENEFSSLALIDISENSCTLVLENRPDVDFLSTDSNRSCEEVAVTSQKSNKTHKFKCVAKFCDHVSDQFHSFPPNIIDGQVNFENIT</sequence>
<comment type="caution">
    <text evidence="1">The sequence shown here is derived from an EMBL/GenBank/DDBJ whole genome shotgun (WGS) entry which is preliminary data.</text>
</comment>
<reference evidence="1" key="2">
    <citation type="journal article" date="2023" name="BMC Genomics">
        <title>Pest status, molecular evolution, and epigenetic factors derived from the genome assembly of Frankliniella fusca, a thysanopteran phytovirus vector.</title>
        <authorList>
            <person name="Catto M.A."/>
            <person name="Labadie P.E."/>
            <person name="Jacobson A.L."/>
            <person name="Kennedy G.G."/>
            <person name="Srinivasan R."/>
            <person name="Hunt B.G."/>
        </authorList>
    </citation>
    <scope>NUCLEOTIDE SEQUENCE</scope>
    <source>
        <strain evidence="1">PL_HMW_Pooled</strain>
    </source>
</reference>
<dbReference type="Proteomes" id="UP001219518">
    <property type="component" value="Unassembled WGS sequence"/>
</dbReference>
<accession>A0AAE1HIC9</accession>